<name>A0AAV1RKZ6_9ROSI</name>
<comment type="caution">
    <text evidence="1">The sequence shown here is derived from an EMBL/GenBank/DDBJ whole genome shotgun (WGS) entry which is preliminary data.</text>
</comment>
<protein>
    <submittedName>
        <fullName evidence="1">Uncharacterized protein</fullName>
    </submittedName>
</protein>
<evidence type="ECO:0000313" key="1">
    <source>
        <dbReference type="EMBL" id="CAK7337115.1"/>
    </source>
</evidence>
<dbReference type="Gene3D" id="1.10.510.10">
    <property type="entry name" value="Transferase(Phosphotransferase) domain 1"/>
    <property type="match status" value="1"/>
</dbReference>
<sequence>ILSRADDNTVMEAVDPEVSVTCMDLTHVKKSFQLALLCTKRHPSERPTMQDVSRVLVSFLPAPPTKASLLPKPVDYAKFVVNNGQQQPSVIQQQQPLQENNSSDAQWFVRFKEVISKNTL</sequence>
<evidence type="ECO:0000313" key="2">
    <source>
        <dbReference type="Proteomes" id="UP001314170"/>
    </source>
</evidence>
<gene>
    <name evidence="1" type="ORF">DCAF_LOCUS12142</name>
</gene>
<feature type="non-terminal residue" evidence="1">
    <location>
        <position position="1"/>
    </location>
</feature>
<dbReference type="EMBL" id="CAWUPB010001010">
    <property type="protein sequence ID" value="CAK7337115.1"/>
    <property type="molecule type" value="Genomic_DNA"/>
</dbReference>
<organism evidence="1 2">
    <name type="scientific">Dovyalis caffra</name>
    <dbReference type="NCBI Taxonomy" id="77055"/>
    <lineage>
        <taxon>Eukaryota</taxon>
        <taxon>Viridiplantae</taxon>
        <taxon>Streptophyta</taxon>
        <taxon>Embryophyta</taxon>
        <taxon>Tracheophyta</taxon>
        <taxon>Spermatophyta</taxon>
        <taxon>Magnoliopsida</taxon>
        <taxon>eudicotyledons</taxon>
        <taxon>Gunneridae</taxon>
        <taxon>Pentapetalae</taxon>
        <taxon>rosids</taxon>
        <taxon>fabids</taxon>
        <taxon>Malpighiales</taxon>
        <taxon>Salicaceae</taxon>
        <taxon>Flacourtieae</taxon>
        <taxon>Dovyalis</taxon>
    </lineage>
</organism>
<dbReference type="AlphaFoldDB" id="A0AAV1RKZ6"/>
<accession>A0AAV1RKZ6</accession>
<proteinExistence type="predicted"/>
<keyword evidence="2" id="KW-1185">Reference proteome</keyword>
<dbReference type="Proteomes" id="UP001314170">
    <property type="component" value="Unassembled WGS sequence"/>
</dbReference>
<reference evidence="1 2" key="1">
    <citation type="submission" date="2024-01" db="EMBL/GenBank/DDBJ databases">
        <authorList>
            <person name="Waweru B."/>
        </authorList>
    </citation>
    <scope>NUCLEOTIDE SEQUENCE [LARGE SCALE GENOMIC DNA]</scope>
</reference>